<dbReference type="eggNOG" id="COG2207">
    <property type="taxonomic scope" value="Bacteria"/>
</dbReference>
<accession>H8Z1P7</accession>
<keyword evidence="3" id="KW-0804">Transcription</keyword>
<gene>
    <name evidence="6" type="ORF">Thi970DRAFT_01703</name>
</gene>
<dbReference type="GO" id="GO:0043565">
    <property type="term" value="F:sequence-specific DNA binding"/>
    <property type="evidence" value="ECO:0007669"/>
    <property type="project" value="InterPro"/>
</dbReference>
<dbReference type="PANTHER" id="PTHR46796">
    <property type="entry name" value="HTH-TYPE TRANSCRIPTIONAL ACTIVATOR RHAS-RELATED"/>
    <property type="match status" value="1"/>
</dbReference>
<organism evidence="6 7">
    <name type="scientific">Thiorhodovibrio frisius</name>
    <dbReference type="NCBI Taxonomy" id="631362"/>
    <lineage>
        <taxon>Bacteria</taxon>
        <taxon>Pseudomonadati</taxon>
        <taxon>Pseudomonadota</taxon>
        <taxon>Gammaproteobacteria</taxon>
        <taxon>Chromatiales</taxon>
        <taxon>Chromatiaceae</taxon>
        <taxon>Thiorhodovibrio</taxon>
    </lineage>
</organism>
<reference evidence="7" key="1">
    <citation type="submission" date="2011-06" db="EMBL/GenBank/DDBJ databases">
        <authorList>
            <consortium name="US DOE Joint Genome Institute (JGI-PGF)"/>
            <person name="Lucas S."/>
            <person name="Han J."/>
            <person name="Lapidus A."/>
            <person name="Cheng J.-F."/>
            <person name="Goodwin L."/>
            <person name="Pitluck S."/>
            <person name="Peters L."/>
            <person name="Land M.L."/>
            <person name="Hauser L."/>
            <person name="Vogl K."/>
            <person name="Liu Z."/>
            <person name="Overmann J."/>
            <person name="Frigaard N.-U."/>
            <person name="Bryant D.A."/>
            <person name="Woyke T.J."/>
        </authorList>
    </citation>
    <scope>NUCLEOTIDE SEQUENCE [LARGE SCALE GENOMIC DNA]</scope>
    <source>
        <strain evidence="7">970</strain>
    </source>
</reference>
<sequence length="378" mass="41612">MPPHTEERMKQLSSAARTPPYSPAPPPQLNHLPQSRHGTIGAMTARADAIDKHQDRSSRNLAFIDASQAAGAQSWVPIIYRQISPGQFHGRMDIVDFGDLTLVHEQHHQSVNKSGALPPGQCTLSFIDRGHHDARFSQFVIAGEDLAFFQPEQHEFDILMPGGHTNSYARIDQNALIRDLHILDAALADRLGASRSLQSLGTVGKARLERVMHQILTVGKAPGTGRGGADPAGLHAILKEQILLAITASGPWHSGDAPYLHGRRRAWRTARAAREFMEDCLNRGITPGMVDLCAHLHVSERTLRYVFNEQMGCPPATYLRRLRLNGARAELLDPGAATTSVTAVATRWGFLQMGHFSRDYRALFHEKPSLTLARALSV</sequence>
<dbReference type="Pfam" id="PF12833">
    <property type="entry name" value="HTH_18"/>
    <property type="match status" value="1"/>
</dbReference>
<feature type="region of interest" description="Disordered" evidence="4">
    <location>
        <begin position="1"/>
        <end position="35"/>
    </location>
</feature>
<dbReference type="PANTHER" id="PTHR46796:SF12">
    <property type="entry name" value="HTH-TYPE DNA-BINDING TRANSCRIPTIONAL ACTIVATOR EUTR"/>
    <property type="match status" value="1"/>
</dbReference>
<evidence type="ECO:0000313" key="7">
    <source>
        <dbReference type="Proteomes" id="UP000002964"/>
    </source>
</evidence>
<dbReference type="AlphaFoldDB" id="H8Z1P7"/>
<protein>
    <submittedName>
        <fullName evidence="6">DNA-binding domain-containing protein, AraC-type</fullName>
    </submittedName>
</protein>
<evidence type="ECO:0000256" key="2">
    <source>
        <dbReference type="ARBA" id="ARBA00023125"/>
    </source>
</evidence>
<dbReference type="InterPro" id="IPR018060">
    <property type="entry name" value="HTH_AraC"/>
</dbReference>
<keyword evidence="7" id="KW-1185">Reference proteome</keyword>
<evidence type="ECO:0000256" key="4">
    <source>
        <dbReference type="SAM" id="MobiDB-lite"/>
    </source>
</evidence>
<feature type="compositionally biased region" description="Basic and acidic residues" evidence="4">
    <location>
        <begin position="1"/>
        <end position="10"/>
    </location>
</feature>
<dbReference type="HOGENOM" id="CLU_047930_2_2_6"/>
<dbReference type="SMART" id="SM00342">
    <property type="entry name" value="HTH_ARAC"/>
    <property type="match status" value="1"/>
</dbReference>
<dbReference type="PROSITE" id="PS01124">
    <property type="entry name" value="HTH_ARAC_FAMILY_2"/>
    <property type="match status" value="1"/>
</dbReference>
<dbReference type="GO" id="GO:0003700">
    <property type="term" value="F:DNA-binding transcription factor activity"/>
    <property type="evidence" value="ECO:0007669"/>
    <property type="project" value="InterPro"/>
</dbReference>
<feature type="domain" description="HTH araC/xylS-type" evidence="5">
    <location>
        <begin position="271"/>
        <end position="374"/>
    </location>
</feature>
<dbReference type="InterPro" id="IPR050204">
    <property type="entry name" value="AraC_XylS_family_regulators"/>
</dbReference>
<name>H8Z1P7_9GAMM</name>
<proteinExistence type="predicted"/>
<dbReference type="Proteomes" id="UP000002964">
    <property type="component" value="Unassembled WGS sequence"/>
</dbReference>
<keyword evidence="1" id="KW-0805">Transcription regulation</keyword>
<evidence type="ECO:0000256" key="3">
    <source>
        <dbReference type="ARBA" id="ARBA00023163"/>
    </source>
</evidence>
<evidence type="ECO:0000313" key="6">
    <source>
        <dbReference type="EMBL" id="EIC21492.1"/>
    </source>
</evidence>
<dbReference type="OrthoDB" id="6003540at2"/>
<dbReference type="EMBL" id="JH603169">
    <property type="protein sequence ID" value="EIC21492.1"/>
    <property type="molecule type" value="Genomic_DNA"/>
</dbReference>
<reference evidence="6 7" key="2">
    <citation type="submission" date="2011-11" db="EMBL/GenBank/DDBJ databases">
        <authorList>
            <consortium name="US DOE Joint Genome Institute"/>
            <person name="Lucas S."/>
            <person name="Han J."/>
            <person name="Lapidus A."/>
            <person name="Cheng J.-F."/>
            <person name="Goodwin L."/>
            <person name="Pitluck S."/>
            <person name="Peters L."/>
            <person name="Ovchinnikova G."/>
            <person name="Zhang X."/>
            <person name="Detter J.C."/>
            <person name="Han C."/>
            <person name="Tapia R."/>
            <person name="Land M."/>
            <person name="Hauser L."/>
            <person name="Kyrpides N."/>
            <person name="Ivanova N."/>
            <person name="Pagani I."/>
            <person name="Vogl K."/>
            <person name="Liu Z."/>
            <person name="Overmann J."/>
            <person name="Frigaard N.-U."/>
            <person name="Bryant D."/>
            <person name="Woyke T."/>
        </authorList>
    </citation>
    <scope>NUCLEOTIDE SEQUENCE [LARGE SCALE GENOMIC DNA]</scope>
    <source>
        <strain evidence="6 7">970</strain>
    </source>
</reference>
<dbReference type="Gene3D" id="1.10.10.60">
    <property type="entry name" value="Homeodomain-like"/>
    <property type="match status" value="1"/>
</dbReference>
<dbReference type="STRING" id="631362.Thi970DRAFT_01703"/>
<keyword evidence="2 6" id="KW-0238">DNA-binding</keyword>
<evidence type="ECO:0000259" key="5">
    <source>
        <dbReference type="PROSITE" id="PS01124"/>
    </source>
</evidence>
<evidence type="ECO:0000256" key="1">
    <source>
        <dbReference type="ARBA" id="ARBA00023015"/>
    </source>
</evidence>